<keyword evidence="4" id="KW-1185">Reference proteome</keyword>
<evidence type="ECO:0000313" key="4">
    <source>
        <dbReference type="Proteomes" id="UP000031668"/>
    </source>
</evidence>
<protein>
    <submittedName>
        <fullName evidence="3">Tip elongation aberrant protein 1</fullName>
    </submittedName>
</protein>
<keyword evidence="2" id="KW-0408">Iron</keyword>
<sequence length="185" mass="21076">MSETNEYPGLENRLHHSMTSIREFLIIYGGYDNNTGEERNELWSYNTISDVWKRYPTPIGIKDTCLSSSICSVGNIVYLFGGDCFEEDDYRQGNSLVSFNLTNGSWEILYSNTDDYDDNTPPPMCGNLLFYHKQSLYVLGGFHGSVNIDKMYKFCLNTATWSIVAQNGVKPTFDSQIFGTVFKNK</sequence>
<organism evidence="3 4">
    <name type="scientific">Thelohanellus kitauei</name>
    <name type="common">Myxosporean</name>
    <dbReference type="NCBI Taxonomy" id="669202"/>
    <lineage>
        <taxon>Eukaryota</taxon>
        <taxon>Metazoa</taxon>
        <taxon>Cnidaria</taxon>
        <taxon>Myxozoa</taxon>
        <taxon>Myxosporea</taxon>
        <taxon>Bivalvulida</taxon>
        <taxon>Platysporina</taxon>
        <taxon>Myxobolidae</taxon>
        <taxon>Thelohanellus</taxon>
    </lineage>
</organism>
<dbReference type="GO" id="GO:0019760">
    <property type="term" value="P:glucosinolate metabolic process"/>
    <property type="evidence" value="ECO:0007669"/>
    <property type="project" value="UniProtKB-ARBA"/>
</dbReference>
<dbReference type="OrthoDB" id="45365at2759"/>
<comment type="caution">
    <text evidence="3">The sequence shown here is derived from an EMBL/GenBank/DDBJ whole genome shotgun (WGS) entry which is preliminary data.</text>
</comment>
<dbReference type="Pfam" id="PF24681">
    <property type="entry name" value="Kelch_KLHDC2_KLHL20_DRC7"/>
    <property type="match status" value="1"/>
</dbReference>
<name>A0A0C2NLE5_THEKT</name>
<evidence type="ECO:0000313" key="3">
    <source>
        <dbReference type="EMBL" id="KII74852.1"/>
    </source>
</evidence>
<dbReference type="AlphaFoldDB" id="A0A0C2NLE5"/>
<dbReference type="EMBL" id="JWZT01000219">
    <property type="protein sequence ID" value="KII74852.1"/>
    <property type="molecule type" value="Genomic_DNA"/>
</dbReference>
<dbReference type="GO" id="GO:0030234">
    <property type="term" value="F:enzyme regulator activity"/>
    <property type="evidence" value="ECO:0007669"/>
    <property type="project" value="TreeGrafter"/>
</dbReference>
<gene>
    <name evidence="3" type="ORF">RF11_12994</name>
</gene>
<reference evidence="3 4" key="1">
    <citation type="journal article" date="2014" name="Genome Biol. Evol.">
        <title>The genome of the myxosporean Thelohanellus kitauei shows adaptations to nutrient acquisition within its fish host.</title>
        <authorList>
            <person name="Yang Y."/>
            <person name="Xiong J."/>
            <person name="Zhou Z."/>
            <person name="Huo F."/>
            <person name="Miao W."/>
            <person name="Ran C."/>
            <person name="Liu Y."/>
            <person name="Zhang J."/>
            <person name="Feng J."/>
            <person name="Wang M."/>
            <person name="Wang M."/>
            <person name="Wang L."/>
            <person name="Yao B."/>
        </authorList>
    </citation>
    <scope>NUCLEOTIDE SEQUENCE [LARGE SCALE GENOMIC DNA]</scope>
    <source>
        <strain evidence="3">Wuqing</strain>
    </source>
</reference>
<dbReference type="Gene3D" id="2.120.10.80">
    <property type="entry name" value="Kelch-type beta propeller"/>
    <property type="match status" value="1"/>
</dbReference>
<dbReference type="SUPFAM" id="SSF117281">
    <property type="entry name" value="Kelch motif"/>
    <property type="match status" value="1"/>
</dbReference>
<dbReference type="InterPro" id="IPR015915">
    <property type="entry name" value="Kelch-typ_b-propeller"/>
</dbReference>
<dbReference type="PANTHER" id="PTHR47435:SF4">
    <property type="entry name" value="KELCH REPEAT PROTEIN (AFU_ORTHOLOGUE AFUA_5G12780)"/>
    <property type="match status" value="1"/>
</dbReference>
<keyword evidence="1" id="KW-0677">Repeat</keyword>
<dbReference type="PANTHER" id="PTHR47435">
    <property type="entry name" value="KELCH REPEAT PROTEIN (AFU_ORTHOLOGUE AFUA_5G12780)"/>
    <property type="match status" value="1"/>
</dbReference>
<accession>A0A0C2NLE5</accession>
<evidence type="ECO:0000256" key="2">
    <source>
        <dbReference type="ARBA" id="ARBA00023004"/>
    </source>
</evidence>
<evidence type="ECO:0000256" key="1">
    <source>
        <dbReference type="ARBA" id="ARBA00022737"/>
    </source>
</evidence>
<dbReference type="Proteomes" id="UP000031668">
    <property type="component" value="Unassembled WGS sequence"/>
</dbReference>
<dbReference type="GO" id="GO:0005829">
    <property type="term" value="C:cytosol"/>
    <property type="evidence" value="ECO:0007669"/>
    <property type="project" value="TreeGrafter"/>
</dbReference>
<proteinExistence type="predicted"/>